<gene>
    <name evidence="2" type="ORF">METZ01_LOCUS271199</name>
</gene>
<organism evidence="2">
    <name type="scientific">marine metagenome</name>
    <dbReference type="NCBI Taxonomy" id="408172"/>
    <lineage>
        <taxon>unclassified sequences</taxon>
        <taxon>metagenomes</taxon>
        <taxon>ecological metagenomes</taxon>
    </lineage>
</organism>
<dbReference type="EMBL" id="UINC01077840">
    <property type="protein sequence ID" value="SVC18345.1"/>
    <property type="molecule type" value="Genomic_DNA"/>
</dbReference>
<dbReference type="InterPro" id="IPR050312">
    <property type="entry name" value="IolE/XylAMocC-like"/>
</dbReference>
<sequence>MASHDVKSENFVTDFQQTLETTHKMGVDRIFLSAHGGDLPKKVIFNRLRELGGNAQKLGITICLETHPNLANNGDVALETMNSVNHPCIGINFDTANVHYHTNRKIDTVEEIQKIIDYIKAVHLKDTMGGYHAWQFPTLGEGIVNFKSVFELLNGNGFNGPFTLELEGIEGEDLDRTGILTRVEESFQYLKDIGVVN</sequence>
<dbReference type="Gene3D" id="3.20.20.150">
    <property type="entry name" value="Divalent-metal-dependent TIM barrel enzymes"/>
    <property type="match status" value="1"/>
</dbReference>
<proteinExistence type="predicted"/>
<dbReference type="InterPro" id="IPR036237">
    <property type="entry name" value="Xyl_isomerase-like_sf"/>
</dbReference>
<dbReference type="Pfam" id="PF01261">
    <property type="entry name" value="AP_endonuc_2"/>
    <property type="match status" value="1"/>
</dbReference>
<dbReference type="SUPFAM" id="SSF51658">
    <property type="entry name" value="Xylose isomerase-like"/>
    <property type="match status" value="1"/>
</dbReference>
<evidence type="ECO:0000313" key="2">
    <source>
        <dbReference type="EMBL" id="SVC18345.1"/>
    </source>
</evidence>
<dbReference type="InterPro" id="IPR013022">
    <property type="entry name" value="Xyl_isomerase-like_TIM-brl"/>
</dbReference>
<name>A0A382K3F5_9ZZZZ</name>
<dbReference type="PANTHER" id="PTHR12110">
    <property type="entry name" value="HYDROXYPYRUVATE ISOMERASE"/>
    <property type="match status" value="1"/>
</dbReference>
<accession>A0A382K3F5</accession>
<feature type="domain" description="Xylose isomerase-like TIM barrel" evidence="1">
    <location>
        <begin position="5"/>
        <end position="178"/>
    </location>
</feature>
<protein>
    <recommendedName>
        <fullName evidence="1">Xylose isomerase-like TIM barrel domain-containing protein</fullName>
    </recommendedName>
</protein>
<reference evidence="2" key="1">
    <citation type="submission" date="2018-05" db="EMBL/GenBank/DDBJ databases">
        <authorList>
            <person name="Lanie J.A."/>
            <person name="Ng W.-L."/>
            <person name="Kazmierczak K.M."/>
            <person name="Andrzejewski T.M."/>
            <person name="Davidsen T.M."/>
            <person name="Wayne K.J."/>
            <person name="Tettelin H."/>
            <person name="Glass J.I."/>
            <person name="Rusch D."/>
            <person name="Podicherti R."/>
            <person name="Tsui H.-C.T."/>
            <person name="Winkler M.E."/>
        </authorList>
    </citation>
    <scope>NUCLEOTIDE SEQUENCE</scope>
</reference>
<evidence type="ECO:0000259" key="1">
    <source>
        <dbReference type="Pfam" id="PF01261"/>
    </source>
</evidence>
<dbReference type="AlphaFoldDB" id="A0A382K3F5"/>
<dbReference type="PANTHER" id="PTHR12110:SF41">
    <property type="entry name" value="INOSOSE DEHYDRATASE"/>
    <property type="match status" value="1"/>
</dbReference>